<feature type="binding site" evidence="5">
    <location>
        <begin position="21"/>
        <end position="22"/>
    </location>
    <ligand>
        <name>substrate</name>
    </ligand>
</feature>
<name>A0ABM8EKT7_9BACT</name>
<dbReference type="PIRSF" id="PIRSF000709">
    <property type="entry name" value="6PFK_2-Ptase"/>
    <property type="match status" value="1"/>
</dbReference>
<comment type="pathway">
    <text evidence="5 6">Carbohydrate degradation; glycolysis; pyruvate from D-glyceraldehyde 3-phosphate: step 3/5.</text>
</comment>
<dbReference type="EMBL" id="AP027151">
    <property type="protein sequence ID" value="BDV43010.1"/>
    <property type="molecule type" value="Genomic_DNA"/>
</dbReference>
<evidence type="ECO:0000256" key="4">
    <source>
        <dbReference type="ARBA" id="ARBA00023235"/>
    </source>
</evidence>
<feature type="active site" description="Tele-phosphohistidine intermediate" evidence="5">
    <location>
        <position position="9"/>
    </location>
</feature>
<keyword evidence="4 5" id="KW-0413">Isomerase</keyword>
<feature type="binding site" evidence="5">
    <location>
        <begin position="87"/>
        <end position="90"/>
    </location>
    <ligand>
        <name>substrate</name>
    </ligand>
</feature>
<feature type="binding site" evidence="5">
    <location>
        <position position="60"/>
    </location>
    <ligand>
        <name>substrate</name>
    </ligand>
</feature>
<feature type="binding site" evidence="5">
    <location>
        <begin position="114"/>
        <end position="115"/>
    </location>
    <ligand>
        <name>substrate</name>
    </ligand>
</feature>
<proteinExistence type="inferred from homology"/>
<dbReference type="InterPro" id="IPR005952">
    <property type="entry name" value="Phosphogly_mut1"/>
</dbReference>
<organism evidence="7 8">
    <name type="scientific">Geotalea uraniireducens</name>
    <dbReference type="NCBI Taxonomy" id="351604"/>
    <lineage>
        <taxon>Bacteria</taxon>
        <taxon>Pseudomonadati</taxon>
        <taxon>Thermodesulfobacteriota</taxon>
        <taxon>Desulfuromonadia</taxon>
        <taxon>Geobacterales</taxon>
        <taxon>Geobacteraceae</taxon>
        <taxon>Geotalea</taxon>
    </lineage>
</organism>
<dbReference type="CDD" id="cd07067">
    <property type="entry name" value="HP_PGM_like"/>
    <property type="match status" value="1"/>
</dbReference>
<protein>
    <recommendedName>
        <fullName evidence="5 6">2,3-bisphosphoglycerate-dependent phosphoglycerate mutase</fullName>
        <shortName evidence="5">BPG-dependent PGAM</shortName>
        <shortName evidence="5">PGAM</shortName>
        <shortName evidence="5">Phosphoglyceromutase</shortName>
        <shortName evidence="5">dPGM</shortName>
        <ecNumber evidence="5 6">5.4.2.11</ecNumber>
    </recommendedName>
</protein>
<comment type="similarity">
    <text evidence="1 5">Belongs to the phosphoglycerate mutase family. BPG-dependent PGAM subfamily.</text>
</comment>
<dbReference type="SUPFAM" id="SSF53254">
    <property type="entry name" value="Phosphoglycerate mutase-like"/>
    <property type="match status" value="1"/>
</dbReference>
<evidence type="ECO:0000256" key="3">
    <source>
        <dbReference type="ARBA" id="ARBA00023152"/>
    </source>
</evidence>
<dbReference type="NCBIfam" id="TIGR01258">
    <property type="entry name" value="pgm_1"/>
    <property type="match status" value="1"/>
</dbReference>
<reference evidence="7 8" key="1">
    <citation type="submission" date="2022-12" db="EMBL/GenBank/DDBJ databases">
        <title>Polyphasic characterization of Geotalea uranireducens NIT-SL11 newly isolated from a complex of sewage sludge and microbially reduced graphene oxide.</title>
        <authorList>
            <person name="Xie L."/>
            <person name="Yoshida N."/>
            <person name="Meng L."/>
        </authorList>
    </citation>
    <scope>NUCLEOTIDE SEQUENCE [LARGE SCALE GENOMIC DNA]</scope>
    <source>
        <strain evidence="7 8">NIT-SL11</strain>
    </source>
</reference>
<keyword evidence="2 5" id="KW-0312">Gluconeogenesis</keyword>
<dbReference type="EC" id="5.4.2.11" evidence="5 6"/>
<dbReference type="InterPro" id="IPR001345">
    <property type="entry name" value="PG/BPGM_mutase_AS"/>
</dbReference>
<sequence length="247" mass="27966">MKKVVLLRHGESLWNKENRFTGWTDVELSEKGRDEAVAAGKLLAREGYLFDVAFTSVLKRAIKTLWLVLEEMDQMWLPIHNSWRLNERHYGALQGLNKAETAERHGMAQVMLWRRSYDVPPPPLAADDPRHPGYDPRYAALSREELPATESLKDTVARFLPYWRERIAPAIMAGERVLIAAHGNSLRALVKYLDGISDEKIAELNIPTGIPLVYELDDELRPLRHYYLGDAGAAEEAARAVAAQLKG</sequence>
<feature type="binding site" evidence="5">
    <location>
        <begin position="183"/>
        <end position="184"/>
    </location>
    <ligand>
        <name>substrate</name>
    </ligand>
</feature>
<dbReference type="Pfam" id="PF00300">
    <property type="entry name" value="His_Phos_1"/>
    <property type="match status" value="1"/>
</dbReference>
<evidence type="ECO:0000256" key="1">
    <source>
        <dbReference type="ARBA" id="ARBA00006717"/>
    </source>
</evidence>
<comment type="function">
    <text evidence="5 6">Catalyzes the interconversion of 2-phosphoglycerate and 3-phosphoglycerate.</text>
</comment>
<accession>A0ABM8EKT7</accession>
<dbReference type="RefSeq" id="WP_281999121.1">
    <property type="nucleotide sequence ID" value="NZ_AP027151.1"/>
</dbReference>
<dbReference type="Proteomes" id="UP001317705">
    <property type="component" value="Chromosome"/>
</dbReference>
<evidence type="ECO:0000313" key="7">
    <source>
        <dbReference type="EMBL" id="BDV43010.1"/>
    </source>
</evidence>
<dbReference type="PANTHER" id="PTHR11931">
    <property type="entry name" value="PHOSPHOGLYCERATE MUTASE"/>
    <property type="match status" value="1"/>
</dbReference>
<dbReference type="InterPro" id="IPR013078">
    <property type="entry name" value="His_Pase_superF_clade-1"/>
</dbReference>
<dbReference type="HAMAP" id="MF_01039">
    <property type="entry name" value="PGAM_GpmA"/>
    <property type="match status" value="1"/>
</dbReference>
<evidence type="ECO:0000256" key="5">
    <source>
        <dbReference type="HAMAP-Rule" id="MF_01039"/>
    </source>
</evidence>
<keyword evidence="8" id="KW-1185">Reference proteome</keyword>
<feature type="binding site" evidence="5">
    <location>
        <position position="98"/>
    </location>
    <ligand>
        <name>substrate</name>
    </ligand>
</feature>
<comment type="catalytic activity">
    <reaction evidence="5 6">
        <text>(2R)-2-phosphoglycerate = (2R)-3-phosphoglycerate</text>
        <dbReference type="Rhea" id="RHEA:15901"/>
        <dbReference type="ChEBI" id="CHEBI:58272"/>
        <dbReference type="ChEBI" id="CHEBI:58289"/>
        <dbReference type="EC" id="5.4.2.11"/>
    </reaction>
</comment>
<feature type="site" description="Transition state stabilizer" evidence="5">
    <location>
        <position position="182"/>
    </location>
</feature>
<evidence type="ECO:0000256" key="2">
    <source>
        <dbReference type="ARBA" id="ARBA00022432"/>
    </source>
</evidence>
<feature type="active site" description="Proton donor/acceptor" evidence="5">
    <location>
        <position position="87"/>
    </location>
</feature>
<gene>
    <name evidence="5 7" type="primary">gpmA</name>
    <name evidence="7" type="ORF">GURASL_19330</name>
</gene>
<dbReference type="InterPro" id="IPR029033">
    <property type="entry name" value="His_PPase_superfam"/>
</dbReference>
<dbReference type="Gene3D" id="3.40.50.1240">
    <property type="entry name" value="Phosphoglycerate mutase-like"/>
    <property type="match status" value="1"/>
</dbReference>
<dbReference type="NCBIfam" id="NF010713">
    <property type="entry name" value="PRK14115.1"/>
    <property type="match status" value="1"/>
</dbReference>
<evidence type="ECO:0000256" key="6">
    <source>
        <dbReference type="RuleBase" id="RU004512"/>
    </source>
</evidence>
<feature type="binding site" evidence="5">
    <location>
        <begin position="8"/>
        <end position="15"/>
    </location>
    <ligand>
        <name>substrate</name>
    </ligand>
</feature>
<dbReference type="PROSITE" id="PS00175">
    <property type="entry name" value="PG_MUTASE"/>
    <property type="match status" value="1"/>
</dbReference>
<keyword evidence="3 5" id="KW-0324">Glycolysis</keyword>
<evidence type="ECO:0000313" key="8">
    <source>
        <dbReference type="Proteomes" id="UP001317705"/>
    </source>
</evidence>
<dbReference type="SMART" id="SM00855">
    <property type="entry name" value="PGAM"/>
    <property type="match status" value="1"/>
</dbReference>